<dbReference type="Proteomes" id="UP000756346">
    <property type="component" value="Unassembled WGS sequence"/>
</dbReference>
<dbReference type="InterPro" id="IPR021740">
    <property type="entry name" value="Velvet"/>
</dbReference>
<evidence type="ECO:0000256" key="1">
    <source>
        <dbReference type="ARBA" id="ARBA00004123"/>
    </source>
</evidence>
<sequence length="502" mass="54006">MANMLPPPAPRVRCSGNGTGNIYVWPSISDPLNRVRLVIDQQPKTGKACSVNDKSCDRKPLDPPPILHMEIVGPSSAAREDQILLSSPNIFCVARLKAVNETDEAREKLGIKDPAKRLWGGACTSGRRLRDMDGWPLNYLIWPELMVKEKGMYRLCFELYYITSARGATLITDVTCDTFEGLKLRTREENKKPAKRRKMAQSIETDNSRGSSVALSGATQGGDTAEQGTATASPHIAAAEPVLELPVVEPRSTTTVENTRLPAPIFALNPVDAANDFDASIPARPSSNHQPQGPPTQPQASPFGATQAMALPVQEPHQGIATEQMFGFDTFNTSSVTSVANYPQVNQNDSLSQAAYQEPLLNHGVHLAVPVYYGSHMQQGGHGNNYMVNNNPMLGSLPFDSVGFQSQGSSLPPGTVAPASYLHNEFAGTPVLDDWTTPSATPPTANTSVSKYDMSGQDDGTGLPPIPPSCVADVPGTTEGEASIFDTNDLGDYGFDFNFAFM</sequence>
<feature type="region of interest" description="Disordered" evidence="7">
    <location>
        <begin position="276"/>
        <end position="303"/>
    </location>
</feature>
<gene>
    <name evidence="9" type="ORF">B0I36DRAFT_385981</name>
</gene>
<dbReference type="GO" id="GO:0005634">
    <property type="term" value="C:nucleus"/>
    <property type="evidence" value="ECO:0007669"/>
    <property type="project" value="UniProtKB-SubCell"/>
</dbReference>
<feature type="region of interest" description="Disordered" evidence="7">
    <location>
        <begin position="189"/>
        <end position="231"/>
    </location>
</feature>
<evidence type="ECO:0000256" key="6">
    <source>
        <dbReference type="ARBA" id="ARBA00038045"/>
    </source>
</evidence>
<evidence type="ECO:0000313" key="10">
    <source>
        <dbReference type="Proteomes" id="UP000756346"/>
    </source>
</evidence>
<evidence type="ECO:0000256" key="5">
    <source>
        <dbReference type="ARBA" id="ARBA00023242"/>
    </source>
</evidence>
<keyword evidence="2" id="KW-0749">Sporulation</keyword>
<dbReference type="Gene3D" id="2.60.40.3960">
    <property type="entry name" value="Velvet domain"/>
    <property type="match status" value="1"/>
</dbReference>
<dbReference type="PANTHER" id="PTHR33572:SF3">
    <property type="entry name" value="VELVET COMPLEX SUBUNIT B"/>
    <property type="match status" value="1"/>
</dbReference>
<evidence type="ECO:0000256" key="7">
    <source>
        <dbReference type="SAM" id="MobiDB-lite"/>
    </source>
</evidence>
<feature type="compositionally biased region" description="Low complexity" evidence="7">
    <location>
        <begin position="439"/>
        <end position="448"/>
    </location>
</feature>
<dbReference type="PANTHER" id="PTHR33572">
    <property type="entry name" value="SPORE DEVELOPMENT REGULATOR VOSA"/>
    <property type="match status" value="1"/>
</dbReference>
<dbReference type="InterPro" id="IPR037525">
    <property type="entry name" value="Velvet_dom"/>
</dbReference>
<comment type="caution">
    <text evidence="9">The sequence shown here is derived from an EMBL/GenBank/DDBJ whole genome shotgun (WGS) entry which is preliminary data.</text>
</comment>
<keyword evidence="10" id="KW-1185">Reference proteome</keyword>
<evidence type="ECO:0000256" key="3">
    <source>
        <dbReference type="ARBA" id="ARBA00023015"/>
    </source>
</evidence>
<comment type="subcellular location">
    <subcellularLocation>
        <location evidence="1">Nucleus</location>
    </subcellularLocation>
</comment>
<proteinExistence type="inferred from homology"/>
<feature type="compositionally biased region" description="Polar residues" evidence="7">
    <location>
        <begin position="202"/>
        <end position="231"/>
    </location>
</feature>
<evidence type="ECO:0000259" key="8">
    <source>
        <dbReference type="PROSITE" id="PS51821"/>
    </source>
</evidence>
<dbReference type="Pfam" id="PF11754">
    <property type="entry name" value="Velvet"/>
    <property type="match status" value="1"/>
</dbReference>
<reference evidence="9" key="1">
    <citation type="journal article" date="2021" name="Nat. Commun.">
        <title>Genetic determinants of endophytism in the Arabidopsis root mycobiome.</title>
        <authorList>
            <person name="Mesny F."/>
            <person name="Miyauchi S."/>
            <person name="Thiergart T."/>
            <person name="Pickel B."/>
            <person name="Atanasova L."/>
            <person name="Karlsson M."/>
            <person name="Huettel B."/>
            <person name="Barry K.W."/>
            <person name="Haridas S."/>
            <person name="Chen C."/>
            <person name="Bauer D."/>
            <person name="Andreopoulos W."/>
            <person name="Pangilinan J."/>
            <person name="LaButti K."/>
            <person name="Riley R."/>
            <person name="Lipzen A."/>
            <person name="Clum A."/>
            <person name="Drula E."/>
            <person name="Henrissat B."/>
            <person name="Kohler A."/>
            <person name="Grigoriev I.V."/>
            <person name="Martin F.M."/>
            <person name="Hacquard S."/>
        </authorList>
    </citation>
    <scope>NUCLEOTIDE SEQUENCE</scope>
    <source>
        <strain evidence="9">MPI-CAGE-CH-0230</strain>
    </source>
</reference>
<name>A0A9P8Y530_9PEZI</name>
<dbReference type="OrthoDB" id="4851488at2759"/>
<dbReference type="GeneID" id="70190634"/>
<dbReference type="AlphaFoldDB" id="A0A9P8Y530"/>
<dbReference type="RefSeq" id="XP_046010891.1">
    <property type="nucleotide sequence ID" value="XM_046161088.1"/>
</dbReference>
<evidence type="ECO:0000256" key="2">
    <source>
        <dbReference type="ARBA" id="ARBA00022969"/>
    </source>
</evidence>
<dbReference type="EMBL" id="JAGTJQ010000007">
    <property type="protein sequence ID" value="KAH7028092.1"/>
    <property type="molecule type" value="Genomic_DNA"/>
</dbReference>
<dbReference type="GO" id="GO:0030435">
    <property type="term" value="P:sporulation resulting in formation of a cellular spore"/>
    <property type="evidence" value="ECO:0007669"/>
    <property type="project" value="UniProtKB-KW"/>
</dbReference>
<feature type="domain" description="Velvet" evidence="8">
    <location>
        <begin position="29"/>
        <end position="216"/>
    </location>
</feature>
<keyword evidence="3" id="KW-0805">Transcription regulation</keyword>
<dbReference type="PROSITE" id="PS51821">
    <property type="entry name" value="VELVET"/>
    <property type="match status" value="1"/>
</dbReference>
<evidence type="ECO:0000256" key="4">
    <source>
        <dbReference type="ARBA" id="ARBA00023163"/>
    </source>
</evidence>
<evidence type="ECO:0000313" key="9">
    <source>
        <dbReference type="EMBL" id="KAH7028092.1"/>
    </source>
</evidence>
<comment type="similarity">
    <text evidence="6">Belongs to the velvet family. VelB subfamily.</text>
</comment>
<feature type="region of interest" description="Disordered" evidence="7">
    <location>
        <begin position="439"/>
        <end position="463"/>
    </location>
</feature>
<keyword evidence="5" id="KW-0539">Nucleus</keyword>
<accession>A0A9P8Y530</accession>
<protein>
    <submittedName>
        <fullName evidence="9">Velvet factor-domain-containing protein</fullName>
    </submittedName>
</protein>
<dbReference type="InterPro" id="IPR038491">
    <property type="entry name" value="Velvet_dom_sf"/>
</dbReference>
<keyword evidence="4" id="KW-0804">Transcription</keyword>
<organism evidence="9 10">
    <name type="scientific">Microdochium trichocladiopsis</name>
    <dbReference type="NCBI Taxonomy" id="1682393"/>
    <lineage>
        <taxon>Eukaryota</taxon>
        <taxon>Fungi</taxon>
        <taxon>Dikarya</taxon>
        <taxon>Ascomycota</taxon>
        <taxon>Pezizomycotina</taxon>
        <taxon>Sordariomycetes</taxon>
        <taxon>Xylariomycetidae</taxon>
        <taxon>Xylariales</taxon>
        <taxon>Microdochiaceae</taxon>
        <taxon>Microdochium</taxon>
    </lineage>
</organism>